<dbReference type="CDD" id="cd01949">
    <property type="entry name" value="GGDEF"/>
    <property type="match status" value="1"/>
</dbReference>
<dbReference type="InterPro" id="IPR013656">
    <property type="entry name" value="PAS_4"/>
</dbReference>
<dbReference type="InterPro" id="IPR000700">
    <property type="entry name" value="PAS-assoc_C"/>
</dbReference>
<dbReference type="Gene3D" id="3.30.450.40">
    <property type="match status" value="1"/>
</dbReference>
<reference evidence="5 6" key="1">
    <citation type="submission" date="2016-09" db="EMBL/GenBank/DDBJ databases">
        <title>Rhizobium sp. nov., a novel species isolated from the rice rhizosphere.</title>
        <authorList>
            <person name="Zhao J."/>
            <person name="Zhang X."/>
        </authorList>
    </citation>
    <scope>NUCLEOTIDE SEQUENCE [LARGE SCALE GENOMIC DNA]</scope>
    <source>
        <strain evidence="5 6">1.7048</strain>
    </source>
</reference>
<keyword evidence="5" id="KW-0808">Transferase</keyword>
<dbReference type="InterPro" id="IPR035919">
    <property type="entry name" value="EAL_sf"/>
</dbReference>
<dbReference type="SUPFAM" id="SSF55073">
    <property type="entry name" value="Nucleotide cyclase"/>
    <property type="match status" value="1"/>
</dbReference>
<dbReference type="EMBL" id="MKIP01000031">
    <property type="protein sequence ID" value="OLP61567.1"/>
    <property type="molecule type" value="Genomic_DNA"/>
</dbReference>
<name>A0A1Q9B0S5_9HYPH</name>
<dbReference type="FunFam" id="3.20.20.450:FF:000001">
    <property type="entry name" value="Cyclic di-GMP phosphodiesterase yahA"/>
    <property type="match status" value="1"/>
</dbReference>
<dbReference type="InterPro" id="IPR052155">
    <property type="entry name" value="Biofilm_reg_signaling"/>
</dbReference>
<sequence>MARTKQSTDKADAARPRNEDTIRLLEATRKLAAHLTRSAEDDASDGYDLVQRFYWMEEMVNHIPDFLYAKDREGRFLIANRAVAIENGFQDPRDLVGRTDMELHAHPDVERIAANERHVIETGQPIIDLEERALVEHDGERWLTTSKVPLRDVEGNTIGIVGISRDITDKRRAYRLLRDQARLLEMIAQGRSLTEILDQLLLAVEEYYPGILCSVLLLSEDGRTLLSGAAPTLPAAYVEATSRVPVQPVAGSCGTAAWRREPVEVCDIATDPLWASFAHVALSYGLKACWSTPIFDHAGDLLGTFAIYSKSAGLPTRELSDLISMAVHLSGIAIERHRTEERIAFMAHHDGLTGLPNRALFDCCLDDALDTARRDGSMVTLAFLDLDEFKLVNDSLGHHVGDKVIKTVARRIRRCLRPGDMVSRIGGDEFVVMLRSARQEPPSLTIRRMELIRRVIARPQMLDGTPLRMTCSMGVATANEGGDTASELIANADVAMYAAKRRGRNTLLLFRQDMALAAQTKLRNIEELRRAIDEQQFHLEYQPLISVETGRVFGVEALVRWNHPTRGRVPPADFIPLAEETGLIVSIGDWVLRTACAQAVAWGEEGLRPLTVAVNVSARQFREKGLHASVAAALSKSGLSPERLELELTESAIMEDVPTALFTMNALRGLGVHLAIDDFGTGYSSLSALKHFPVRRLKIDRSFIRDIPRDQDDIAITAAILSMAQKLNLQVIAEGVETEEQLAMLKEMGCKEAQGFLIGRPASPQAVAERLQGEADSAAG</sequence>
<dbReference type="PROSITE" id="PS50113">
    <property type="entry name" value="PAC"/>
    <property type="match status" value="1"/>
</dbReference>
<keyword evidence="6" id="KW-1185">Reference proteome</keyword>
<dbReference type="SMART" id="SM00065">
    <property type="entry name" value="GAF"/>
    <property type="match status" value="1"/>
</dbReference>
<proteinExistence type="predicted"/>
<dbReference type="Pfam" id="PF01590">
    <property type="entry name" value="GAF"/>
    <property type="match status" value="1"/>
</dbReference>
<dbReference type="InterPro" id="IPR029787">
    <property type="entry name" value="Nucleotide_cyclase"/>
</dbReference>
<evidence type="ECO:0000313" key="6">
    <source>
        <dbReference type="Proteomes" id="UP000186364"/>
    </source>
</evidence>
<dbReference type="SUPFAM" id="SSF55785">
    <property type="entry name" value="PYP-like sensor domain (PAS domain)"/>
    <property type="match status" value="1"/>
</dbReference>
<dbReference type="InterPro" id="IPR029016">
    <property type="entry name" value="GAF-like_dom_sf"/>
</dbReference>
<comment type="catalytic activity">
    <reaction evidence="1">
        <text>3',3'-c-di-GMP + H2O = 5'-phosphoguanylyl(3'-&gt;5')guanosine + H(+)</text>
        <dbReference type="Rhea" id="RHEA:24902"/>
        <dbReference type="ChEBI" id="CHEBI:15377"/>
        <dbReference type="ChEBI" id="CHEBI:15378"/>
        <dbReference type="ChEBI" id="CHEBI:58754"/>
        <dbReference type="ChEBI" id="CHEBI:58805"/>
        <dbReference type="EC" id="3.1.4.52"/>
    </reaction>
    <physiologicalReaction direction="left-to-right" evidence="1">
        <dbReference type="Rhea" id="RHEA:24903"/>
    </physiologicalReaction>
</comment>
<dbReference type="NCBIfam" id="TIGR00254">
    <property type="entry name" value="GGDEF"/>
    <property type="match status" value="1"/>
</dbReference>
<dbReference type="SUPFAM" id="SSF55781">
    <property type="entry name" value="GAF domain-like"/>
    <property type="match status" value="1"/>
</dbReference>
<accession>A0A1Q9B0S5</accession>
<dbReference type="SMART" id="SM00267">
    <property type="entry name" value="GGDEF"/>
    <property type="match status" value="1"/>
</dbReference>
<evidence type="ECO:0000259" key="3">
    <source>
        <dbReference type="PROSITE" id="PS50883"/>
    </source>
</evidence>
<keyword evidence="5" id="KW-0418">Kinase</keyword>
<organism evidence="5 6">
    <name type="scientific">Xaviernesmea oryzae</name>
    <dbReference type="NCBI Taxonomy" id="464029"/>
    <lineage>
        <taxon>Bacteria</taxon>
        <taxon>Pseudomonadati</taxon>
        <taxon>Pseudomonadota</taxon>
        <taxon>Alphaproteobacteria</taxon>
        <taxon>Hyphomicrobiales</taxon>
        <taxon>Rhizobiaceae</taxon>
        <taxon>Rhizobium/Agrobacterium group</taxon>
        <taxon>Xaviernesmea</taxon>
    </lineage>
</organism>
<dbReference type="InterPro" id="IPR001633">
    <property type="entry name" value="EAL_dom"/>
</dbReference>
<dbReference type="PANTHER" id="PTHR44757">
    <property type="entry name" value="DIGUANYLATE CYCLASE DGCP"/>
    <property type="match status" value="1"/>
</dbReference>
<dbReference type="CDD" id="cd01948">
    <property type="entry name" value="EAL"/>
    <property type="match status" value="1"/>
</dbReference>
<dbReference type="Pfam" id="PF08448">
    <property type="entry name" value="PAS_4"/>
    <property type="match status" value="1"/>
</dbReference>
<dbReference type="PROSITE" id="PS50883">
    <property type="entry name" value="EAL"/>
    <property type="match status" value="1"/>
</dbReference>
<dbReference type="OrthoDB" id="9814202at2"/>
<evidence type="ECO:0000256" key="1">
    <source>
        <dbReference type="ARBA" id="ARBA00051114"/>
    </source>
</evidence>
<dbReference type="GO" id="GO:0071732">
    <property type="term" value="P:cellular response to nitric oxide"/>
    <property type="evidence" value="ECO:0007669"/>
    <property type="project" value="UniProtKB-ARBA"/>
</dbReference>
<dbReference type="InterPro" id="IPR012226">
    <property type="entry name" value="Diguanyl_cyclase/Pdiesterase"/>
</dbReference>
<evidence type="ECO:0000259" key="2">
    <source>
        <dbReference type="PROSITE" id="PS50113"/>
    </source>
</evidence>
<dbReference type="SUPFAM" id="SSF141868">
    <property type="entry name" value="EAL domain-like"/>
    <property type="match status" value="1"/>
</dbReference>
<dbReference type="InterPro" id="IPR043128">
    <property type="entry name" value="Rev_trsase/Diguanyl_cyclase"/>
</dbReference>
<evidence type="ECO:0000313" key="5">
    <source>
        <dbReference type="EMBL" id="OLP61567.1"/>
    </source>
</evidence>
<feature type="domain" description="EAL" evidence="3">
    <location>
        <begin position="521"/>
        <end position="775"/>
    </location>
</feature>
<comment type="caution">
    <text evidence="5">The sequence shown here is derived from an EMBL/GenBank/DDBJ whole genome shotgun (WGS) entry which is preliminary data.</text>
</comment>
<protein>
    <submittedName>
        <fullName evidence="5">Histidine kinase</fullName>
    </submittedName>
</protein>
<dbReference type="InterPro" id="IPR003018">
    <property type="entry name" value="GAF"/>
</dbReference>
<dbReference type="AlphaFoldDB" id="A0A1Q9B0S5"/>
<dbReference type="Pfam" id="PF00990">
    <property type="entry name" value="GGDEF"/>
    <property type="match status" value="1"/>
</dbReference>
<dbReference type="InterPro" id="IPR000160">
    <property type="entry name" value="GGDEF_dom"/>
</dbReference>
<dbReference type="SMART" id="SM00052">
    <property type="entry name" value="EAL"/>
    <property type="match status" value="1"/>
</dbReference>
<feature type="domain" description="PAC" evidence="2">
    <location>
        <begin position="127"/>
        <end position="179"/>
    </location>
</feature>
<dbReference type="CDD" id="cd00130">
    <property type="entry name" value="PAS"/>
    <property type="match status" value="1"/>
</dbReference>
<dbReference type="Gene3D" id="3.30.450.20">
    <property type="entry name" value="PAS domain"/>
    <property type="match status" value="1"/>
</dbReference>
<dbReference type="Gene3D" id="3.30.70.270">
    <property type="match status" value="1"/>
</dbReference>
<evidence type="ECO:0000259" key="4">
    <source>
        <dbReference type="PROSITE" id="PS50887"/>
    </source>
</evidence>
<dbReference type="PANTHER" id="PTHR44757:SF2">
    <property type="entry name" value="BIOFILM ARCHITECTURE MAINTENANCE PROTEIN MBAA"/>
    <property type="match status" value="1"/>
</dbReference>
<dbReference type="InterPro" id="IPR000014">
    <property type="entry name" value="PAS"/>
</dbReference>
<dbReference type="NCBIfam" id="TIGR00229">
    <property type="entry name" value="sensory_box"/>
    <property type="match status" value="1"/>
</dbReference>
<dbReference type="PROSITE" id="PS50887">
    <property type="entry name" value="GGDEF"/>
    <property type="match status" value="1"/>
</dbReference>
<dbReference type="PIRSF" id="PIRSF005925">
    <property type="entry name" value="Dos"/>
    <property type="match status" value="1"/>
</dbReference>
<dbReference type="Gene3D" id="3.20.20.450">
    <property type="entry name" value="EAL domain"/>
    <property type="match status" value="1"/>
</dbReference>
<dbReference type="GO" id="GO:0071111">
    <property type="term" value="F:cyclic-guanylate-specific phosphodiesterase activity"/>
    <property type="evidence" value="ECO:0007669"/>
    <property type="project" value="UniProtKB-EC"/>
</dbReference>
<dbReference type="FunFam" id="3.30.70.270:FF:000001">
    <property type="entry name" value="Diguanylate cyclase domain protein"/>
    <property type="match status" value="1"/>
</dbReference>
<dbReference type="GO" id="GO:0016301">
    <property type="term" value="F:kinase activity"/>
    <property type="evidence" value="ECO:0007669"/>
    <property type="project" value="UniProtKB-KW"/>
</dbReference>
<feature type="domain" description="GGDEF" evidence="4">
    <location>
        <begin position="377"/>
        <end position="512"/>
    </location>
</feature>
<gene>
    <name evidence="5" type="ORF">BJF93_08080</name>
</gene>
<dbReference type="InterPro" id="IPR035965">
    <property type="entry name" value="PAS-like_dom_sf"/>
</dbReference>
<dbReference type="Proteomes" id="UP000186364">
    <property type="component" value="Unassembled WGS sequence"/>
</dbReference>
<dbReference type="RefSeq" id="WP_075626230.1">
    <property type="nucleotide sequence ID" value="NZ_FOAM01000005.1"/>
</dbReference>
<dbReference type="Pfam" id="PF00563">
    <property type="entry name" value="EAL"/>
    <property type="match status" value="1"/>
</dbReference>